<dbReference type="InterPro" id="IPR044845">
    <property type="entry name" value="HPAT/SRGT1-like"/>
</dbReference>
<keyword evidence="2" id="KW-0812">Transmembrane</keyword>
<keyword evidence="4" id="KW-1185">Reference proteome</keyword>
<comment type="caution">
    <text evidence="3">The sequence shown here is derived from an EMBL/GenBank/DDBJ whole genome shotgun (WGS) entry which is preliminary data.</text>
</comment>
<dbReference type="EMBL" id="JALLBG020000089">
    <property type="protein sequence ID" value="KAL3766049.1"/>
    <property type="molecule type" value="Genomic_DNA"/>
</dbReference>
<keyword evidence="2" id="KW-0472">Membrane</keyword>
<feature type="compositionally biased region" description="Low complexity" evidence="1">
    <location>
        <begin position="1"/>
        <end position="11"/>
    </location>
</feature>
<feature type="compositionally biased region" description="Basic and acidic residues" evidence="1">
    <location>
        <begin position="13"/>
        <end position="32"/>
    </location>
</feature>
<dbReference type="AlphaFoldDB" id="A0ABD3MSH1"/>
<sequence length="527" mass="58956">MQRRAVAAAAATRKNDNDRKYDDDDDDAKPLMDDNDNADNSSANGKRSSTRLKKPRNNICVCAMLTLLLMAMAMWIGVGMSPLSHTVSIEKVPGKNTNKNVGGGGGGVDNDFGIAANYNHNDDTRMTTSPTTNATLHIIFSTDSYKIYQPGYITRIASGCTTNEQNEAQAWHDTHIRKRMSDRYRIHFTPHFSKVKDDETGEYMKDYKFFNKPFGLKHFMEFNELMGFSDDDDESSSSGARRMKHPNDVIILADPDFVLLRPLSDDFSNEREVLVGKRRESIFFVKETHIVSRGNPYAQTYGLGAQWRRFDIDAIAGPNSPAKSVDQTEGGLYFPAGPPYIVVASDMYAISEKWSEFAPKVYKQYPHLLAEMYAYCIASAHLNLRHMLVDSLMISASGAPGEGWKFIRDMPANDVCNIASHPDHSVHALPSVIHYCQRYGVDKYFWGKKKMNHNIFTCEHSLLIEPPSDLGSGKYMDVLAKGKNADPKLTAFMICALTKATNDAMVYFKSGHCDGGGNRKKEYAMTA</sequence>
<evidence type="ECO:0000256" key="2">
    <source>
        <dbReference type="SAM" id="Phobius"/>
    </source>
</evidence>
<name>A0ABD3MSH1_9STRA</name>
<evidence type="ECO:0000256" key="1">
    <source>
        <dbReference type="SAM" id="MobiDB-lite"/>
    </source>
</evidence>
<evidence type="ECO:0000313" key="3">
    <source>
        <dbReference type="EMBL" id="KAL3766049.1"/>
    </source>
</evidence>
<accession>A0ABD3MSH1</accession>
<organism evidence="3 4">
    <name type="scientific">Discostella pseudostelligera</name>
    <dbReference type="NCBI Taxonomy" id="259834"/>
    <lineage>
        <taxon>Eukaryota</taxon>
        <taxon>Sar</taxon>
        <taxon>Stramenopiles</taxon>
        <taxon>Ochrophyta</taxon>
        <taxon>Bacillariophyta</taxon>
        <taxon>Coscinodiscophyceae</taxon>
        <taxon>Thalassiosirophycidae</taxon>
        <taxon>Stephanodiscales</taxon>
        <taxon>Stephanodiscaceae</taxon>
        <taxon>Discostella</taxon>
    </lineage>
</organism>
<dbReference type="Proteomes" id="UP001530293">
    <property type="component" value="Unassembled WGS sequence"/>
</dbReference>
<dbReference type="PANTHER" id="PTHR31485">
    <property type="entry name" value="PEPTIDYL SERINE ALPHA-GALACTOSYLTRANSFERASE"/>
    <property type="match status" value="1"/>
</dbReference>
<reference evidence="3 4" key="1">
    <citation type="submission" date="2024-10" db="EMBL/GenBank/DDBJ databases">
        <title>Updated reference genomes for cyclostephanoid diatoms.</title>
        <authorList>
            <person name="Roberts W.R."/>
            <person name="Alverson A.J."/>
        </authorList>
    </citation>
    <scope>NUCLEOTIDE SEQUENCE [LARGE SCALE GENOMIC DNA]</scope>
    <source>
        <strain evidence="3 4">AJA232-27</strain>
    </source>
</reference>
<protein>
    <submittedName>
        <fullName evidence="3">Uncharacterized protein</fullName>
    </submittedName>
</protein>
<keyword evidence="2" id="KW-1133">Transmembrane helix</keyword>
<dbReference type="PANTHER" id="PTHR31485:SF7">
    <property type="entry name" value="PEPTIDYL SERINE ALPHA-GALACTOSYLTRANSFERASE"/>
    <property type="match status" value="1"/>
</dbReference>
<feature type="region of interest" description="Disordered" evidence="1">
    <location>
        <begin position="1"/>
        <end position="51"/>
    </location>
</feature>
<proteinExistence type="predicted"/>
<evidence type="ECO:0000313" key="4">
    <source>
        <dbReference type="Proteomes" id="UP001530293"/>
    </source>
</evidence>
<feature type="transmembrane region" description="Helical" evidence="2">
    <location>
        <begin position="57"/>
        <end position="78"/>
    </location>
</feature>
<gene>
    <name evidence="3" type="ORF">ACHAWU_002764</name>
</gene>